<gene>
    <name evidence="3" type="ORF">G4B88_026140</name>
</gene>
<comment type="caution">
    <text evidence="3">The sequence shown here is derived from an EMBL/GenBank/DDBJ whole genome shotgun (WGS) entry which is preliminary data.</text>
</comment>
<dbReference type="EMBL" id="JAATIQ010000054">
    <property type="protein sequence ID" value="KAF4392151.1"/>
    <property type="molecule type" value="Genomic_DNA"/>
</dbReference>
<evidence type="ECO:0000259" key="2">
    <source>
        <dbReference type="Pfam" id="PF14111"/>
    </source>
</evidence>
<dbReference type="InterPro" id="IPR040256">
    <property type="entry name" value="At4g02000-like"/>
</dbReference>
<sequence length="571" mass="62350">MVNESCVSLKGKRFSCVEASISLSPCPTSLKALSSLCLVGKVIAPMHVDVEDIDDLVTRVWKKNVSIVSLSGTSSKNNFFRFGFINAVDREWALEHGPWTVRGYSLALKDWSPSVEGPASVECLRVWVQVHNLPHEYYSDENATLLGGLVGKVVKVELVAADPMSWKLFFRILVDINIEKPLMSGCYFDLASGAKRWIQFNVAGWATNVGDAPCHLQSRWTMEMGPHSRCSDLGYRLHQSFMIARDKLLEDVVSGSLLRLSGRSSSVAGNVVGKSVSCPRTSESRGSRRFKKVTSRTRRGQGQRRLLAWKPKSVPEEGGETFASNGNGVTSGLNFGEKSPALFPSLEAAIQVEDSLYPLVSNKPRDNEAELGFGPDLIVTNGEGAGPVSRSCSASGPLHAGPFYEGLSLGGQAAGGPLPNNLNACDLSVAIGPKVWKDKEHMEFSSHGQEAHLSQDEDKALAHFFQAQETTLQELKKFGSLDLYEIRSLGGDIGVSTASEINARSTPFKKRKFEASFSVCSRPYKFLRRHLGVIRDFLWDGKEQDNASKVVLEDPSEDPSDTASCSDGKIV</sequence>
<dbReference type="Proteomes" id="UP000583929">
    <property type="component" value="Unassembled WGS sequence"/>
</dbReference>
<evidence type="ECO:0000256" key="1">
    <source>
        <dbReference type="SAM" id="MobiDB-lite"/>
    </source>
</evidence>
<evidence type="ECO:0000313" key="3">
    <source>
        <dbReference type="EMBL" id="KAF4392151.1"/>
    </source>
</evidence>
<feature type="region of interest" description="Disordered" evidence="1">
    <location>
        <begin position="549"/>
        <end position="571"/>
    </location>
</feature>
<protein>
    <recommendedName>
        <fullName evidence="2">DUF4283 domain-containing protein</fullName>
    </recommendedName>
</protein>
<proteinExistence type="predicted"/>
<dbReference type="AlphaFoldDB" id="A0A7J6HB34"/>
<dbReference type="InterPro" id="IPR025558">
    <property type="entry name" value="DUF4283"/>
</dbReference>
<evidence type="ECO:0000313" key="4">
    <source>
        <dbReference type="Proteomes" id="UP000583929"/>
    </source>
</evidence>
<accession>A0A7J6HB34</accession>
<name>A0A7J6HB34_CANSA</name>
<dbReference type="PANTHER" id="PTHR31286">
    <property type="entry name" value="GLYCINE-RICH CELL WALL STRUCTURAL PROTEIN 1.8-LIKE"/>
    <property type="match status" value="1"/>
</dbReference>
<dbReference type="PANTHER" id="PTHR31286:SF167">
    <property type="entry name" value="OS09G0268800 PROTEIN"/>
    <property type="match status" value="1"/>
</dbReference>
<feature type="domain" description="DUF4283" evidence="2">
    <location>
        <begin position="35"/>
        <end position="115"/>
    </location>
</feature>
<reference evidence="3 4" key="1">
    <citation type="journal article" date="2020" name="bioRxiv">
        <title>Sequence and annotation of 42 cannabis genomes reveals extensive copy number variation in cannabinoid synthesis and pathogen resistance genes.</title>
        <authorList>
            <person name="Mckernan K.J."/>
            <person name="Helbert Y."/>
            <person name="Kane L.T."/>
            <person name="Ebling H."/>
            <person name="Zhang L."/>
            <person name="Liu B."/>
            <person name="Eaton Z."/>
            <person name="Mclaughlin S."/>
            <person name="Kingan S."/>
            <person name="Baybayan P."/>
            <person name="Concepcion G."/>
            <person name="Jordan M."/>
            <person name="Riva A."/>
            <person name="Barbazuk W."/>
            <person name="Harkins T."/>
        </authorList>
    </citation>
    <scope>NUCLEOTIDE SEQUENCE [LARGE SCALE GENOMIC DNA]</scope>
    <source>
        <strain evidence="4">cv. Jamaican Lion 4</strain>
        <tissue evidence="3">Leaf</tissue>
    </source>
</reference>
<keyword evidence="4" id="KW-1185">Reference proteome</keyword>
<dbReference type="Pfam" id="PF14111">
    <property type="entry name" value="DUF4283"/>
    <property type="match status" value="1"/>
</dbReference>
<organism evidence="3 4">
    <name type="scientific">Cannabis sativa</name>
    <name type="common">Hemp</name>
    <name type="synonym">Marijuana</name>
    <dbReference type="NCBI Taxonomy" id="3483"/>
    <lineage>
        <taxon>Eukaryota</taxon>
        <taxon>Viridiplantae</taxon>
        <taxon>Streptophyta</taxon>
        <taxon>Embryophyta</taxon>
        <taxon>Tracheophyta</taxon>
        <taxon>Spermatophyta</taxon>
        <taxon>Magnoliopsida</taxon>
        <taxon>eudicotyledons</taxon>
        <taxon>Gunneridae</taxon>
        <taxon>Pentapetalae</taxon>
        <taxon>rosids</taxon>
        <taxon>fabids</taxon>
        <taxon>Rosales</taxon>
        <taxon>Cannabaceae</taxon>
        <taxon>Cannabis</taxon>
    </lineage>
</organism>